<reference evidence="3 4" key="1">
    <citation type="submission" date="2017-07" db="EMBL/GenBank/DDBJ databases">
        <title>Genome sequencing and assembly of Paenibacillus rigui.</title>
        <authorList>
            <person name="Mayilraj S."/>
        </authorList>
    </citation>
    <scope>NUCLEOTIDE SEQUENCE [LARGE SCALE GENOMIC DNA]</scope>
    <source>
        <strain evidence="3 4">JCM 16352</strain>
    </source>
</reference>
<dbReference type="Gene3D" id="3.20.20.100">
    <property type="entry name" value="NADP-dependent oxidoreductase domain"/>
    <property type="match status" value="1"/>
</dbReference>
<dbReference type="InterPro" id="IPR050523">
    <property type="entry name" value="AKR_Detox_Biosynth"/>
</dbReference>
<dbReference type="OrthoDB" id="9773828at2"/>
<feature type="domain" description="NADP-dependent oxidoreductase" evidence="2">
    <location>
        <begin position="15"/>
        <end position="314"/>
    </location>
</feature>
<dbReference type="InterPro" id="IPR023210">
    <property type="entry name" value="NADP_OxRdtase_dom"/>
</dbReference>
<organism evidence="3 4">
    <name type="scientific">Paenibacillus rigui</name>
    <dbReference type="NCBI Taxonomy" id="554312"/>
    <lineage>
        <taxon>Bacteria</taxon>
        <taxon>Bacillati</taxon>
        <taxon>Bacillota</taxon>
        <taxon>Bacilli</taxon>
        <taxon>Bacillales</taxon>
        <taxon>Paenibacillaceae</taxon>
        <taxon>Paenibacillus</taxon>
    </lineage>
</organism>
<dbReference type="EMBL" id="NMQW01000016">
    <property type="protein sequence ID" value="OXM86270.1"/>
    <property type="molecule type" value="Genomic_DNA"/>
</dbReference>
<evidence type="ECO:0000259" key="2">
    <source>
        <dbReference type="Pfam" id="PF00248"/>
    </source>
</evidence>
<dbReference type="InterPro" id="IPR036812">
    <property type="entry name" value="NAD(P)_OxRdtase_dom_sf"/>
</dbReference>
<dbReference type="GO" id="GO:0016491">
    <property type="term" value="F:oxidoreductase activity"/>
    <property type="evidence" value="ECO:0007669"/>
    <property type="project" value="UniProtKB-KW"/>
</dbReference>
<evidence type="ECO:0000256" key="1">
    <source>
        <dbReference type="ARBA" id="ARBA00023002"/>
    </source>
</evidence>
<dbReference type="PANTHER" id="PTHR43364:SF18">
    <property type="entry name" value="OXIDOREDUCTASE"/>
    <property type="match status" value="1"/>
</dbReference>
<dbReference type="SUPFAM" id="SSF51430">
    <property type="entry name" value="NAD(P)-linked oxidoreductase"/>
    <property type="match status" value="1"/>
</dbReference>
<proteinExistence type="predicted"/>
<dbReference type="CDD" id="cd19091">
    <property type="entry name" value="AKR_PsAKR"/>
    <property type="match status" value="1"/>
</dbReference>
<evidence type="ECO:0000313" key="4">
    <source>
        <dbReference type="Proteomes" id="UP000215509"/>
    </source>
</evidence>
<dbReference type="PRINTS" id="PR00069">
    <property type="entry name" value="ALDKETRDTASE"/>
</dbReference>
<dbReference type="Pfam" id="PF00248">
    <property type="entry name" value="Aldo_ket_red"/>
    <property type="match status" value="1"/>
</dbReference>
<keyword evidence="4" id="KW-1185">Reference proteome</keyword>
<dbReference type="InterPro" id="IPR020471">
    <property type="entry name" value="AKR"/>
</dbReference>
<evidence type="ECO:0000313" key="3">
    <source>
        <dbReference type="EMBL" id="OXM86270.1"/>
    </source>
</evidence>
<dbReference type="GO" id="GO:0005829">
    <property type="term" value="C:cytosol"/>
    <property type="evidence" value="ECO:0007669"/>
    <property type="project" value="TreeGrafter"/>
</dbReference>
<comment type="caution">
    <text evidence="3">The sequence shown here is derived from an EMBL/GenBank/DDBJ whole genome shotgun (WGS) entry which is preliminary data.</text>
</comment>
<dbReference type="RefSeq" id="WP_094014918.1">
    <property type="nucleotide sequence ID" value="NZ_NMQW01000016.1"/>
</dbReference>
<dbReference type="Proteomes" id="UP000215509">
    <property type="component" value="Unassembled WGS sequence"/>
</dbReference>
<dbReference type="FunFam" id="3.20.20.100:FF:000004">
    <property type="entry name" value="Oxidoreductase, aldo/keto reductase"/>
    <property type="match status" value="1"/>
</dbReference>
<name>A0A229USE3_9BACL</name>
<accession>A0A229USE3</accession>
<gene>
    <name evidence="3" type="ORF">CF651_11055</name>
</gene>
<keyword evidence="1" id="KW-0560">Oxidoreductase</keyword>
<protein>
    <submittedName>
        <fullName evidence="3">Aldo/keto reductase</fullName>
    </submittedName>
</protein>
<dbReference type="AlphaFoldDB" id="A0A229USE3"/>
<sequence length="339" mass="37134">MKYSKLGNSGLIVSRLGFGAMTFGSGNIPSVYKVDHELAQNLVDHALDAGINFFDTADAYADGHSEVMLGRLLGSKRNETIIATKAGMRVGSALVQTGLSRKHLFDACEASLARLNTDYIDLYIVHKSDPFTPLEETLEALNDLVRQGKIRYIGYSNWPAWLAAQAVQMQRERGWAAFINGQMYYSLIGRDVEHDTVPFMTSSGVGMTVWGPLAGGFLSGKYTRHNLNDPNNRLSGFDFLPHDKEKGFVILDTVKDIAQQHGATAAQVSIAWLMGQKHVSSVLLGASKLAQLHDNLKAAELELTPGELAALEQLTRPEPLYPNWFTAKLADPQVAEALT</sequence>
<dbReference type="PANTHER" id="PTHR43364">
    <property type="entry name" value="NADH-SPECIFIC METHYLGLYOXAL REDUCTASE-RELATED"/>
    <property type="match status" value="1"/>
</dbReference>